<dbReference type="InterPro" id="IPR023485">
    <property type="entry name" value="Ptyr_pPase"/>
</dbReference>
<dbReference type="NCBIfam" id="TIGR02691">
    <property type="entry name" value="arsC_pI258_fam"/>
    <property type="match status" value="1"/>
</dbReference>
<dbReference type="InterPro" id="IPR036196">
    <property type="entry name" value="Ptyr_pPase_sf"/>
</dbReference>
<evidence type="ECO:0000256" key="5">
    <source>
        <dbReference type="ARBA" id="ARBA00023284"/>
    </source>
</evidence>
<evidence type="ECO:0000256" key="3">
    <source>
        <dbReference type="ARBA" id="ARBA00023002"/>
    </source>
</evidence>
<keyword evidence="3" id="KW-0560">Oxidoreductase</keyword>
<dbReference type="InterPro" id="IPR014064">
    <property type="entry name" value="Arsenate_reductase_ArsC"/>
</dbReference>
<dbReference type="FunFam" id="3.40.50.2300:FF:000237">
    <property type="entry name" value="Arsenate reductase"/>
    <property type="match status" value="1"/>
</dbReference>
<keyword evidence="4" id="KW-1015">Disulfide bond</keyword>
<evidence type="ECO:0000256" key="7">
    <source>
        <dbReference type="ARBA" id="ARBA00052766"/>
    </source>
</evidence>
<dbReference type="PANTHER" id="PTHR43428:SF1">
    <property type="entry name" value="ARSENATE REDUCTASE"/>
    <property type="match status" value="1"/>
</dbReference>
<evidence type="ECO:0000313" key="11">
    <source>
        <dbReference type="EMBL" id="OAT80319.1"/>
    </source>
</evidence>
<name>A0A1B7LCD8_9FIRM</name>
<keyword evidence="12" id="KW-1185">Reference proteome</keyword>
<evidence type="ECO:0000256" key="6">
    <source>
        <dbReference type="ARBA" id="ARBA00039879"/>
    </source>
</evidence>
<dbReference type="GO" id="GO:0030612">
    <property type="term" value="F:arsenate reductase (thioredoxin) activity"/>
    <property type="evidence" value="ECO:0007669"/>
    <property type="project" value="UniProtKB-EC"/>
</dbReference>
<feature type="domain" description="Phosphotyrosine protein phosphatase I" evidence="10">
    <location>
        <begin position="4"/>
        <end position="137"/>
    </location>
</feature>
<keyword evidence="1" id="KW-0963">Cytoplasm</keyword>
<evidence type="ECO:0000256" key="9">
    <source>
        <dbReference type="ARBA" id="ARBA00066655"/>
    </source>
</evidence>
<dbReference type="Proteomes" id="UP000078532">
    <property type="component" value="Unassembled WGS sequence"/>
</dbReference>
<dbReference type="AlphaFoldDB" id="A0A1B7LCD8"/>
<dbReference type="GO" id="GO:0004725">
    <property type="term" value="F:protein tyrosine phosphatase activity"/>
    <property type="evidence" value="ECO:0007669"/>
    <property type="project" value="InterPro"/>
</dbReference>
<reference evidence="11 12" key="1">
    <citation type="submission" date="2016-04" db="EMBL/GenBank/DDBJ databases">
        <authorList>
            <person name="Evans L.H."/>
            <person name="Alamgir A."/>
            <person name="Owens N."/>
            <person name="Weber N.D."/>
            <person name="Virtaneva K."/>
            <person name="Barbian K."/>
            <person name="Babar A."/>
            <person name="Rosenke K."/>
        </authorList>
    </citation>
    <scope>NUCLEOTIDE SEQUENCE [LARGE SCALE GENOMIC DNA]</scope>
    <source>
        <strain evidence="11 12">LMa1</strain>
    </source>
</reference>
<dbReference type="RefSeq" id="WP_066670048.1">
    <property type="nucleotide sequence ID" value="NZ_LYVF01000182.1"/>
</dbReference>
<protein>
    <recommendedName>
        <fullName evidence="6">Arsenate reductase</fullName>
        <ecNumber evidence="9">1.20.4.4</ecNumber>
    </recommendedName>
</protein>
<comment type="caution">
    <text evidence="11">The sequence shown here is derived from an EMBL/GenBank/DDBJ whole genome shotgun (WGS) entry which is preliminary data.</text>
</comment>
<organism evidence="11 12">
    <name type="scientific">Desulfotomaculum copahuensis</name>
    <dbReference type="NCBI Taxonomy" id="1838280"/>
    <lineage>
        <taxon>Bacteria</taxon>
        <taxon>Bacillati</taxon>
        <taxon>Bacillota</taxon>
        <taxon>Clostridia</taxon>
        <taxon>Eubacteriales</taxon>
        <taxon>Desulfotomaculaceae</taxon>
        <taxon>Desulfotomaculum</taxon>
    </lineage>
</organism>
<dbReference type="EC" id="1.20.4.4" evidence="9"/>
<dbReference type="OrthoDB" id="9784339at2"/>
<proteinExistence type="inferred from homology"/>
<keyword evidence="5" id="KW-0676">Redox-active center</keyword>
<dbReference type="SUPFAM" id="SSF52788">
    <property type="entry name" value="Phosphotyrosine protein phosphatases I"/>
    <property type="match status" value="1"/>
</dbReference>
<comment type="similarity">
    <text evidence="8">Belongs to the low molecular weight phosphotyrosine protein phosphatase family. Thioredoxin-coupled ArsC subfamily.</text>
</comment>
<dbReference type="Pfam" id="PF01451">
    <property type="entry name" value="LMWPc"/>
    <property type="match status" value="1"/>
</dbReference>
<dbReference type="GO" id="GO:0046685">
    <property type="term" value="P:response to arsenic-containing substance"/>
    <property type="evidence" value="ECO:0007669"/>
    <property type="project" value="UniProtKB-KW"/>
</dbReference>
<dbReference type="EMBL" id="LYVF01000182">
    <property type="protein sequence ID" value="OAT80319.1"/>
    <property type="molecule type" value="Genomic_DNA"/>
</dbReference>
<gene>
    <name evidence="11" type="ORF">A6M21_13955</name>
</gene>
<dbReference type="CDD" id="cd16345">
    <property type="entry name" value="LMWP_ArsC"/>
    <property type="match status" value="1"/>
</dbReference>
<comment type="catalytic activity">
    <reaction evidence="7">
        <text>arsenate + [thioredoxin]-dithiol + H(+) = arsenite + [thioredoxin]-disulfide + H2O</text>
        <dbReference type="Rhea" id="RHEA:43848"/>
        <dbReference type="Rhea" id="RHEA-COMP:10698"/>
        <dbReference type="Rhea" id="RHEA-COMP:10700"/>
        <dbReference type="ChEBI" id="CHEBI:15377"/>
        <dbReference type="ChEBI" id="CHEBI:15378"/>
        <dbReference type="ChEBI" id="CHEBI:29242"/>
        <dbReference type="ChEBI" id="CHEBI:29950"/>
        <dbReference type="ChEBI" id="CHEBI:48597"/>
        <dbReference type="ChEBI" id="CHEBI:50058"/>
        <dbReference type="EC" id="1.20.4.4"/>
    </reaction>
</comment>
<dbReference type="SMART" id="SM00226">
    <property type="entry name" value="LMWPc"/>
    <property type="match status" value="1"/>
</dbReference>
<evidence type="ECO:0000313" key="12">
    <source>
        <dbReference type="Proteomes" id="UP000078532"/>
    </source>
</evidence>
<evidence type="ECO:0000259" key="10">
    <source>
        <dbReference type="SMART" id="SM00226"/>
    </source>
</evidence>
<sequence>MPKKKILFLCTGNSCRSQMAEGFARALTGGQWEVSSAGTAPAGVNPRAVKVMAEAGVDISGHTSKAIDLDLLNSVDVVVTLCGDAAESCPVTPTGVRRIHWPLPDPARAAGTEEEITAAFRVVRDEIKERVTALQRELAD</sequence>
<dbReference type="PANTHER" id="PTHR43428">
    <property type="entry name" value="ARSENATE REDUCTASE"/>
    <property type="match status" value="1"/>
</dbReference>
<evidence type="ECO:0000256" key="1">
    <source>
        <dbReference type="ARBA" id="ARBA00022490"/>
    </source>
</evidence>
<evidence type="ECO:0000256" key="8">
    <source>
        <dbReference type="ARBA" id="ARBA00061528"/>
    </source>
</evidence>
<accession>A0A1B7LCD8</accession>
<dbReference type="STRING" id="1838280.A6M21_13955"/>
<evidence type="ECO:0000256" key="4">
    <source>
        <dbReference type="ARBA" id="ARBA00023157"/>
    </source>
</evidence>
<evidence type="ECO:0000256" key="2">
    <source>
        <dbReference type="ARBA" id="ARBA00022849"/>
    </source>
</evidence>
<keyword evidence="2" id="KW-0059">Arsenical resistance</keyword>
<dbReference type="Gene3D" id="3.40.50.2300">
    <property type="match status" value="1"/>
</dbReference>